<gene>
    <name evidence="5" type="ORF">QBC46DRAFT_341803</name>
</gene>
<dbReference type="Pfam" id="PF08240">
    <property type="entry name" value="ADH_N"/>
    <property type="match status" value="1"/>
</dbReference>
<keyword evidence="6" id="KW-1185">Reference proteome</keyword>
<comment type="caution">
    <text evidence="5">The sequence shown here is derived from an EMBL/GenBank/DDBJ whole genome shotgun (WGS) entry which is preliminary data.</text>
</comment>
<accession>A0AAN6N882</accession>
<dbReference type="Gene3D" id="3.90.180.10">
    <property type="entry name" value="Medium-chain alcohol dehydrogenases, catalytic domain"/>
    <property type="match status" value="1"/>
</dbReference>
<name>A0AAN6N882_9PEZI</name>
<feature type="domain" description="Alcohol dehydrogenase-like N-terminal" evidence="4">
    <location>
        <begin position="39"/>
        <end position="96"/>
    </location>
</feature>
<comment type="similarity">
    <text evidence="1">Belongs to the zinc-containing alcohol dehydrogenase family.</text>
</comment>
<evidence type="ECO:0000256" key="3">
    <source>
        <dbReference type="ARBA" id="ARBA00023002"/>
    </source>
</evidence>
<sequence>MPPPLSDRATVPAFQKAVVQGREGKPTILGNVSVPKLSSGDLLIKTAMVALNPCDYYKMGAAFPSPGAGIRNDFVGTVVHIHQKTSTDIRIGDTVCGLVHRSDPADRSMAHPRSIFVRRPTWCFEFLRASSSRMLQLGARGSPPPVAGHMQAVILSLPPSKLEPRVEVEIKGV</sequence>
<dbReference type="InterPro" id="IPR047122">
    <property type="entry name" value="Trans-enoyl_RdTase-like"/>
</dbReference>
<dbReference type="PANTHER" id="PTHR45348">
    <property type="entry name" value="HYPOTHETICAL OXIDOREDUCTASE (EUROFUNG)"/>
    <property type="match status" value="1"/>
</dbReference>
<protein>
    <recommendedName>
        <fullName evidence="4">Alcohol dehydrogenase-like N-terminal domain-containing protein</fullName>
    </recommendedName>
</protein>
<evidence type="ECO:0000256" key="1">
    <source>
        <dbReference type="ARBA" id="ARBA00008072"/>
    </source>
</evidence>
<evidence type="ECO:0000313" key="5">
    <source>
        <dbReference type="EMBL" id="KAK3940244.1"/>
    </source>
</evidence>
<keyword evidence="3" id="KW-0560">Oxidoreductase</keyword>
<proteinExistence type="inferred from homology"/>
<evidence type="ECO:0000313" key="6">
    <source>
        <dbReference type="Proteomes" id="UP001303473"/>
    </source>
</evidence>
<evidence type="ECO:0000259" key="4">
    <source>
        <dbReference type="Pfam" id="PF08240"/>
    </source>
</evidence>
<organism evidence="5 6">
    <name type="scientific">Diplogelasinospora grovesii</name>
    <dbReference type="NCBI Taxonomy" id="303347"/>
    <lineage>
        <taxon>Eukaryota</taxon>
        <taxon>Fungi</taxon>
        <taxon>Dikarya</taxon>
        <taxon>Ascomycota</taxon>
        <taxon>Pezizomycotina</taxon>
        <taxon>Sordariomycetes</taxon>
        <taxon>Sordariomycetidae</taxon>
        <taxon>Sordariales</taxon>
        <taxon>Diplogelasinosporaceae</taxon>
        <taxon>Diplogelasinospora</taxon>
    </lineage>
</organism>
<reference evidence="6" key="1">
    <citation type="journal article" date="2023" name="Mol. Phylogenet. Evol.">
        <title>Genome-scale phylogeny and comparative genomics of the fungal order Sordariales.</title>
        <authorList>
            <person name="Hensen N."/>
            <person name="Bonometti L."/>
            <person name="Westerberg I."/>
            <person name="Brannstrom I.O."/>
            <person name="Guillou S."/>
            <person name="Cros-Aarteil S."/>
            <person name="Calhoun S."/>
            <person name="Haridas S."/>
            <person name="Kuo A."/>
            <person name="Mondo S."/>
            <person name="Pangilinan J."/>
            <person name="Riley R."/>
            <person name="LaButti K."/>
            <person name="Andreopoulos B."/>
            <person name="Lipzen A."/>
            <person name="Chen C."/>
            <person name="Yan M."/>
            <person name="Daum C."/>
            <person name="Ng V."/>
            <person name="Clum A."/>
            <person name="Steindorff A."/>
            <person name="Ohm R.A."/>
            <person name="Martin F."/>
            <person name="Silar P."/>
            <person name="Natvig D.O."/>
            <person name="Lalanne C."/>
            <person name="Gautier V."/>
            <person name="Ament-Velasquez S.L."/>
            <person name="Kruys A."/>
            <person name="Hutchinson M.I."/>
            <person name="Powell A.J."/>
            <person name="Barry K."/>
            <person name="Miller A.N."/>
            <person name="Grigoriev I.V."/>
            <person name="Debuchy R."/>
            <person name="Gladieux P."/>
            <person name="Hiltunen Thoren M."/>
            <person name="Johannesson H."/>
        </authorList>
    </citation>
    <scope>NUCLEOTIDE SEQUENCE [LARGE SCALE GENOMIC DNA]</scope>
    <source>
        <strain evidence="6">CBS 340.73</strain>
    </source>
</reference>
<dbReference type="SUPFAM" id="SSF50129">
    <property type="entry name" value="GroES-like"/>
    <property type="match status" value="1"/>
</dbReference>
<keyword evidence="2" id="KW-0521">NADP</keyword>
<dbReference type="AlphaFoldDB" id="A0AAN6N882"/>
<dbReference type="PANTHER" id="PTHR45348:SF6">
    <property type="entry name" value="TRANS-ENOYL REDUCTASE APDC"/>
    <property type="match status" value="1"/>
</dbReference>
<dbReference type="GO" id="GO:0016651">
    <property type="term" value="F:oxidoreductase activity, acting on NAD(P)H"/>
    <property type="evidence" value="ECO:0007669"/>
    <property type="project" value="InterPro"/>
</dbReference>
<dbReference type="EMBL" id="MU853799">
    <property type="protein sequence ID" value="KAK3940244.1"/>
    <property type="molecule type" value="Genomic_DNA"/>
</dbReference>
<dbReference type="InterPro" id="IPR013154">
    <property type="entry name" value="ADH-like_N"/>
</dbReference>
<evidence type="ECO:0000256" key="2">
    <source>
        <dbReference type="ARBA" id="ARBA00022857"/>
    </source>
</evidence>
<dbReference type="InterPro" id="IPR011032">
    <property type="entry name" value="GroES-like_sf"/>
</dbReference>
<dbReference type="Proteomes" id="UP001303473">
    <property type="component" value="Unassembled WGS sequence"/>
</dbReference>